<dbReference type="EMBL" id="LNKI01000002">
    <property type="protein sequence ID" value="OSH00568.1"/>
    <property type="molecule type" value="Genomic_DNA"/>
</dbReference>
<dbReference type="AlphaFoldDB" id="A0A1X3A1K1"/>
<evidence type="ECO:0000313" key="1">
    <source>
        <dbReference type="EMBL" id="OSH00568.1"/>
    </source>
</evidence>
<dbReference type="RefSeq" id="WP_085381827.1">
    <property type="nucleotide sequence ID" value="NZ_JBCOQZ010000008.1"/>
</dbReference>
<evidence type="ECO:0000313" key="2">
    <source>
        <dbReference type="Proteomes" id="UP000193208"/>
    </source>
</evidence>
<organism evidence="1 2">
    <name type="scientific">Bifidobacterium adolescentis</name>
    <dbReference type="NCBI Taxonomy" id="1680"/>
    <lineage>
        <taxon>Bacteria</taxon>
        <taxon>Bacillati</taxon>
        <taxon>Actinomycetota</taxon>
        <taxon>Actinomycetes</taxon>
        <taxon>Bifidobacteriales</taxon>
        <taxon>Bifidobacteriaceae</taxon>
        <taxon>Bifidobacterium</taxon>
    </lineage>
</organism>
<protein>
    <submittedName>
        <fullName evidence="1">Uncharacterized protein</fullName>
    </submittedName>
</protein>
<accession>A0A1X3A1K1</accession>
<reference evidence="1 2" key="1">
    <citation type="journal article" date="2016" name="Sci. Rep.">
        <title>Evaluation of genetic diversity among strains of the human gut commensal Bifidobacterium adolescentis.</title>
        <authorList>
            <person name="Duranti S."/>
            <person name="Milani C."/>
            <person name="Lugli G.A."/>
            <person name="Mancabelli L."/>
            <person name="Turroni F."/>
            <person name="Ferrario C."/>
            <person name="Mangifesta M."/>
            <person name="Viappiani A."/>
            <person name="Sanchez B."/>
            <person name="Margolles A."/>
            <person name="van Sinderen D."/>
            <person name="Ventura M."/>
        </authorList>
    </citation>
    <scope>NUCLEOTIDE SEQUENCE [LARGE SCALE GENOMIC DNA]</scope>
    <source>
        <strain evidence="1 2">AL46-7</strain>
    </source>
</reference>
<dbReference type="Proteomes" id="UP000193208">
    <property type="component" value="Unassembled WGS sequence"/>
</dbReference>
<gene>
    <name evidence="1" type="ORF">AL0467_0967</name>
</gene>
<name>A0A1X3A1K1_BIFAD</name>
<proteinExistence type="predicted"/>
<comment type="caution">
    <text evidence="1">The sequence shown here is derived from an EMBL/GenBank/DDBJ whole genome shotgun (WGS) entry which is preliminary data.</text>
</comment>
<sequence>MKSDGYSKYVCDKCGKTAYVAAGDTEAREWFTVRRYSAGKATRIADDVTPDIYELCSQCNASFMTFMQKDDESFEAWLKEVGQ</sequence>